<dbReference type="PANTHER" id="PTHR23407">
    <property type="entry name" value="ATPASE INHIBITOR/5-FORMYLTETRAHYDROFOLATE CYCLO-LIGASE"/>
    <property type="match status" value="1"/>
</dbReference>
<dbReference type="AlphaFoldDB" id="A0A7J6WJW6"/>
<evidence type="ECO:0000313" key="8">
    <source>
        <dbReference type="Proteomes" id="UP000554482"/>
    </source>
</evidence>
<dbReference type="SUPFAM" id="SSF100950">
    <property type="entry name" value="NagB/RpiA/CoA transferase-like"/>
    <property type="match status" value="1"/>
</dbReference>
<dbReference type="EC" id="6.3.3.2" evidence="5 6"/>
<comment type="similarity">
    <text evidence="1 6">Belongs to the 5-formyltetrahydrofolate cyclo-ligase family.</text>
</comment>
<keyword evidence="8" id="KW-1185">Reference proteome</keyword>
<dbReference type="GO" id="GO:0009396">
    <property type="term" value="P:folic acid-containing compound biosynthetic process"/>
    <property type="evidence" value="ECO:0007669"/>
    <property type="project" value="TreeGrafter"/>
</dbReference>
<dbReference type="GO" id="GO:0046872">
    <property type="term" value="F:metal ion binding"/>
    <property type="evidence" value="ECO:0007669"/>
    <property type="project" value="UniProtKB-KW"/>
</dbReference>
<keyword evidence="6" id="KW-0460">Magnesium</keyword>
<comment type="cofactor">
    <cofactor evidence="6">
        <name>Mg(2+)</name>
        <dbReference type="ChEBI" id="CHEBI:18420"/>
    </cofactor>
</comment>
<evidence type="ECO:0000256" key="5">
    <source>
        <dbReference type="ARBA" id="ARBA00038966"/>
    </source>
</evidence>
<comment type="caution">
    <text evidence="7">The sequence shown here is derived from an EMBL/GenBank/DDBJ whole genome shotgun (WGS) entry which is preliminary data.</text>
</comment>
<organism evidence="7 8">
    <name type="scientific">Thalictrum thalictroides</name>
    <name type="common">Rue-anemone</name>
    <name type="synonym">Anemone thalictroides</name>
    <dbReference type="NCBI Taxonomy" id="46969"/>
    <lineage>
        <taxon>Eukaryota</taxon>
        <taxon>Viridiplantae</taxon>
        <taxon>Streptophyta</taxon>
        <taxon>Embryophyta</taxon>
        <taxon>Tracheophyta</taxon>
        <taxon>Spermatophyta</taxon>
        <taxon>Magnoliopsida</taxon>
        <taxon>Ranunculales</taxon>
        <taxon>Ranunculaceae</taxon>
        <taxon>Thalictroideae</taxon>
        <taxon>Thalictrum</taxon>
    </lineage>
</organism>
<dbReference type="Pfam" id="PF01812">
    <property type="entry name" value="5-FTHF_cyc-lig"/>
    <property type="match status" value="1"/>
</dbReference>
<dbReference type="InterPro" id="IPR037171">
    <property type="entry name" value="NagB/RpiA_transferase-like"/>
</dbReference>
<dbReference type="Gene3D" id="3.40.50.10420">
    <property type="entry name" value="NagB/RpiA/CoA transferase-like"/>
    <property type="match status" value="1"/>
</dbReference>
<dbReference type="GO" id="GO:0030272">
    <property type="term" value="F:5-formyltetrahydrofolate cyclo-ligase activity"/>
    <property type="evidence" value="ECO:0007669"/>
    <property type="project" value="UniProtKB-EC"/>
</dbReference>
<evidence type="ECO:0000256" key="3">
    <source>
        <dbReference type="ARBA" id="ARBA00022840"/>
    </source>
</evidence>
<protein>
    <recommendedName>
        <fullName evidence="5 6">5-formyltetrahydrofolate cyclo-ligase</fullName>
        <ecNumber evidence="5 6">6.3.3.2</ecNumber>
    </recommendedName>
</protein>
<dbReference type="Proteomes" id="UP000554482">
    <property type="component" value="Unassembled WGS sequence"/>
</dbReference>
<evidence type="ECO:0000256" key="1">
    <source>
        <dbReference type="ARBA" id="ARBA00010638"/>
    </source>
</evidence>
<keyword evidence="6" id="KW-0479">Metal-binding</keyword>
<dbReference type="InterPro" id="IPR002698">
    <property type="entry name" value="FTHF_cligase"/>
</dbReference>
<evidence type="ECO:0000256" key="4">
    <source>
        <dbReference type="ARBA" id="ARBA00036539"/>
    </source>
</evidence>
<dbReference type="PANTHER" id="PTHR23407:SF1">
    <property type="entry name" value="5-FORMYLTETRAHYDROFOLATE CYCLO-LIGASE"/>
    <property type="match status" value="1"/>
</dbReference>
<dbReference type="OrthoDB" id="2015992at2759"/>
<comment type="catalytic activity">
    <reaction evidence="4 6">
        <text>(6S)-5-formyl-5,6,7,8-tetrahydrofolate + ATP = (6R)-5,10-methenyltetrahydrofolate + ADP + phosphate</text>
        <dbReference type="Rhea" id="RHEA:10488"/>
        <dbReference type="ChEBI" id="CHEBI:30616"/>
        <dbReference type="ChEBI" id="CHEBI:43474"/>
        <dbReference type="ChEBI" id="CHEBI:57455"/>
        <dbReference type="ChEBI" id="CHEBI:57457"/>
        <dbReference type="ChEBI" id="CHEBI:456216"/>
        <dbReference type="EC" id="6.3.3.2"/>
    </reaction>
</comment>
<evidence type="ECO:0000256" key="2">
    <source>
        <dbReference type="ARBA" id="ARBA00022741"/>
    </source>
</evidence>
<dbReference type="FunFam" id="3.40.50.10420:FF:000003">
    <property type="entry name" value="5-formyltetrahydrofolate cyclo-ligase"/>
    <property type="match status" value="1"/>
</dbReference>
<dbReference type="GO" id="GO:0005524">
    <property type="term" value="F:ATP binding"/>
    <property type="evidence" value="ECO:0007669"/>
    <property type="project" value="UniProtKB-KW"/>
</dbReference>
<dbReference type="GO" id="GO:0005739">
    <property type="term" value="C:mitochondrion"/>
    <property type="evidence" value="ECO:0007669"/>
    <property type="project" value="TreeGrafter"/>
</dbReference>
<proteinExistence type="inferred from homology"/>
<dbReference type="NCBIfam" id="TIGR02727">
    <property type="entry name" value="MTHFS_bact"/>
    <property type="match status" value="1"/>
</dbReference>
<reference evidence="7 8" key="1">
    <citation type="submission" date="2020-06" db="EMBL/GenBank/DDBJ databases">
        <title>Transcriptomic and genomic resources for Thalictrum thalictroides and T. hernandezii: Facilitating candidate gene discovery in an emerging model plant lineage.</title>
        <authorList>
            <person name="Arias T."/>
            <person name="Riano-Pachon D.M."/>
            <person name="Di Stilio V.S."/>
        </authorList>
    </citation>
    <scope>NUCLEOTIDE SEQUENCE [LARGE SCALE GENOMIC DNA]</scope>
    <source>
        <strain evidence="8">cv. WT478/WT964</strain>
        <tissue evidence="7">Leaves</tissue>
    </source>
</reference>
<evidence type="ECO:0000256" key="6">
    <source>
        <dbReference type="RuleBase" id="RU361279"/>
    </source>
</evidence>
<dbReference type="InterPro" id="IPR024185">
    <property type="entry name" value="FTHF_cligase-like_sf"/>
</dbReference>
<keyword evidence="3 6" id="KW-0067">ATP-binding</keyword>
<evidence type="ECO:0000313" key="7">
    <source>
        <dbReference type="EMBL" id="KAF5196412.1"/>
    </source>
</evidence>
<sequence length="287" mass="32453">MRPNVLKEAMHQLRTITTTQLLFSSPPAILRQPPPSQFYSHHHHHQRSMATMSSNDSNLDAIFEQKRLLRSKVRKQLKAMNTTQRSQQDAAIQNSVLESSWFKSSERLCAYVSCSALREVDTSKILSDILCDQEKEGGGLIRKKLYVPRVEDKNSYMRMLNISTTEDLIANSMNILEPSPVDCDGNQRQDVMDSNTPVDLILLPGLAFDRSGRRLGRSGGYYDMFLKRYQELSMERKWKLPLLVALAYDLQILDDGAIPVAPHDIPVDALVSPTGVIPITPAAKERM</sequence>
<gene>
    <name evidence="7" type="ORF">FRX31_014002</name>
</gene>
<accession>A0A7J6WJW6</accession>
<dbReference type="EMBL" id="JABWDY010016031">
    <property type="protein sequence ID" value="KAF5196412.1"/>
    <property type="molecule type" value="Genomic_DNA"/>
</dbReference>
<keyword evidence="7" id="KW-0436">Ligase</keyword>
<dbReference type="GO" id="GO:0035999">
    <property type="term" value="P:tetrahydrofolate interconversion"/>
    <property type="evidence" value="ECO:0007669"/>
    <property type="project" value="TreeGrafter"/>
</dbReference>
<keyword evidence="2 6" id="KW-0547">Nucleotide-binding</keyword>
<name>A0A7J6WJW6_THATH</name>